<dbReference type="Pfam" id="PF04773">
    <property type="entry name" value="FecR"/>
    <property type="match status" value="1"/>
</dbReference>
<dbReference type="Proteomes" id="UP001170954">
    <property type="component" value="Unassembled WGS sequence"/>
</dbReference>
<protein>
    <submittedName>
        <fullName evidence="4">FecR domain-containing protein</fullName>
    </submittedName>
</protein>
<sequence length="394" mass="44761">MNDTNKERINILLNRYINDKLSKLEFDELMHLVDACDDEPFRDSVREIIDRNTAELPREFVDNRISTVHANLRKLIVQDIQEQEEARVRRIKPLWYWAAAASLVLVGLFTYQRFQQTPVPELAQTAPLDDIEPGSNKASIIIDGQEHILKDGEQGLIIGDTSISYKDGDVALAGIQTNKTIRIVTPYGGQYNLVLSDGSKVWLNAGSEISYQTDFARENRTIDLKGEAYFEVQKNKNLPFIVRSREQEIRVLGTEFNINAYSDEKIIKTTLKGGSLRVRANKQQTVLKPNQQAQFNTGSNALATKSVDADAAIAWKEGIIDLHGMSLQECMRNISRWYDVEIVYQNDIPSIEMGGRMSRGLKLSTFQKFLENNFSIHTKLTSDRKLTVAYANNK</sequence>
<dbReference type="InterPro" id="IPR032508">
    <property type="entry name" value="FecR_C"/>
</dbReference>
<evidence type="ECO:0000259" key="2">
    <source>
        <dbReference type="Pfam" id="PF04773"/>
    </source>
</evidence>
<dbReference type="PANTHER" id="PTHR30273:SF2">
    <property type="entry name" value="PROTEIN FECR"/>
    <property type="match status" value="1"/>
</dbReference>
<dbReference type="InterPro" id="IPR006860">
    <property type="entry name" value="FecR"/>
</dbReference>
<dbReference type="Gene3D" id="2.60.120.1440">
    <property type="match status" value="1"/>
</dbReference>
<proteinExistence type="predicted"/>
<reference evidence="4" key="1">
    <citation type="submission" date="2020-06" db="EMBL/GenBank/DDBJ databases">
        <authorList>
            <person name="Dong N."/>
        </authorList>
    </citation>
    <scope>NUCLEOTIDE SEQUENCE</scope>
    <source>
        <strain evidence="4">R1692</strain>
    </source>
</reference>
<feature type="domain" description="FecR protein" evidence="2">
    <location>
        <begin position="182"/>
        <end position="271"/>
    </location>
</feature>
<feature type="transmembrane region" description="Helical" evidence="1">
    <location>
        <begin position="94"/>
        <end position="111"/>
    </location>
</feature>
<dbReference type="EMBL" id="JACAGK010000002">
    <property type="protein sequence ID" value="MDM1046817.1"/>
    <property type="molecule type" value="Genomic_DNA"/>
</dbReference>
<dbReference type="RefSeq" id="WP_286650169.1">
    <property type="nucleotide sequence ID" value="NZ_JACAGK010000002.1"/>
</dbReference>
<organism evidence="4 5">
    <name type="scientific">Sphingobacterium hotanense</name>
    <dbReference type="NCBI Taxonomy" id="649196"/>
    <lineage>
        <taxon>Bacteria</taxon>
        <taxon>Pseudomonadati</taxon>
        <taxon>Bacteroidota</taxon>
        <taxon>Sphingobacteriia</taxon>
        <taxon>Sphingobacteriales</taxon>
        <taxon>Sphingobacteriaceae</taxon>
        <taxon>Sphingobacterium</taxon>
    </lineage>
</organism>
<evidence type="ECO:0000313" key="4">
    <source>
        <dbReference type="EMBL" id="MDM1046817.1"/>
    </source>
</evidence>
<accession>A0ABT7NHZ5</accession>
<feature type="domain" description="Protein FecR C-terminal" evidence="3">
    <location>
        <begin position="322"/>
        <end position="387"/>
    </location>
</feature>
<evidence type="ECO:0000256" key="1">
    <source>
        <dbReference type="SAM" id="Phobius"/>
    </source>
</evidence>
<evidence type="ECO:0000313" key="5">
    <source>
        <dbReference type="Proteomes" id="UP001170954"/>
    </source>
</evidence>
<name>A0ABT7NHZ5_9SPHI</name>
<keyword evidence="1" id="KW-1133">Transmembrane helix</keyword>
<gene>
    <name evidence="4" type="ORF">HX018_00940</name>
</gene>
<keyword evidence="1" id="KW-0812">Transmembrane</keyword>
<dbReference type="InterPro" id="IPR012373">
    <property type="entry name" value="Ferrdict_sens_TM"/>
</dbReference>
<comment type="caution">
    <text evidence="4">The sequence shown here is derived from an EMBL/GenBank/DDBJ whole genome shotgun (WGS) entry which is preliminary data.</text>
</comment>
<dbReference type="Pfam" id="PF16344">
    <property type="entry name" value="FecR_C"/>
    <property type="match status" value="1"/>
</dbReference>
<evidence type="ECO:0000259" key="3">
    <source>
        <dbReference type="Pfam" id="PF16344"/>
    </source>
</evidence>
<keyword evidence="5" id="KW-1185">Reference proteome</keyword>
<dbReference type="Gene3D" id="3.55.50.30">
    <property type="match status" value="1"/>
</dbReference>
<keyword evidence="1" id="KW-0472">Membrane</keyword>
<dbReference type="PANTHER" id="PTHR30273">
    <property type="entry name" value="PERIPLASMIC SIGNAL SENSOR AND SIGMA FACTOR ACTIVATOR FECR-RELATED"/>
    <property type="match status" value="1"/>
</dbReference>
<reference evidence="4" key="2">
    <citation type="journal article" date="2022" name="Sci. Total Environ.">
        <title>Prevalence, transmission, and molecular epidemiology of tet(X)-positive bacteria among humans, animals, and environmental niches in China: An epidemiological, and genomic-based study.</title>
        <authorList>
            <person name="Dong N."/>
            <person name="Zeng Y."/>
            <person name="Cai C."/>
            <person name="Sun C."/>
            <person name="Lu J."/>
            <person name="Liu C."/>
            <person name="Zhou H."/>
            <person name="Sun Q."/>
            <person name="Shu L."/>
            <person name="Wang H."/>
            <person name="Wang Y."/>
            <person name="Wang S."/>
            <person name="Wu C."/>
            <person name="Chan E.W."/>
            <person name="Chen G."/>
            <person name="Shen Z."/>
            <person name="Chen S."/>
            <person name="Zhang R."/>
        </authorList>
    </citation>
    <scope>NUCLEOTIDE SEQUENCE</scope>
    <source>
        <strain evidence="4">R1692</strain>
    </source>
</reference>